<proteinExistence type="predicted"/>
<gene>
    <name evidence="2" type="ORF">GUR47_08055</name>
</gene>
<keyword evidence="1" id="KW-0812">Transmembrane</keyword>
<evidence type="ECO:0000256" key="1">
    <source>
        <dbReference type="SAM" id="Phobius"/>
    </source>
</evidence>
<keyword evidence="1" id="KW-1133">Transmembrane helix</keyword>
<dbReference type="EMBL" id="JAAIFS010000002">
    <property type="protein sequence ID" value="NEV86621.1"/>
    <property type="molecule type" value="Genomic_DNA"/>
</dbReference>
<dbReference type="AlphaFoldDB" id="A0A6B3QK45"/>
<comment type="caution">
    <text evidence="2">The sequence shown here is derived from an EMBL/GenBank/DDBJ whole genome shotgun (WGS) entry which is preliminary data.</text>
</comment>
<sequence>MSTKVGDRILQWYMVHPLLVSRPPGGSVIREQVCPTCDQTVSCVVLGVAETRGRRRIRAALALAAAVTTVVLIGLTVVTFDPDGHFGATLSLSFGAMGALVAAAFLCDSWLAEDGVWLRNPETGRRYWRLGPVQDPSHGLTYK</sequence>
<keyword evidence="1" id="KW-0472">Membrane</keyword>
<protein>
    <submittedName>
        <fullName evidence="2">Uncharacterized protein</fullName>
    </submittedName>
</protein>
<organism evidence="2">
    <name type="scientific">Streptomyces tendae</name>
    <dbReference type="NCBI Taxonomy" id="1932"/>
    <lineage>
        <taxon>Bacteria</taxon>
        <taxon>Bacillati</taxon>
        <taxon>Actinomycetota</taxon>
        <taxon>Actinomycetes</taxon>
        <taxon>Kitasatosporales</taxon>
        <taxon>Streptomycetaceae</taxon>
        <taxon>Streptomyces</taxon>
    </lineage>
</organism>
<accession>A0A6B3QK45</accession>
<feature type="transmembrane region" description="Helical" evidence="1">
    <location>
        <begin position="59"/>
        <end position="80"/>
    </location>
</feature>
<reference evidence="2" key="1">
    <citation type="journal article" date="2020" name="Microorganisms">
        <title>Isolation, Genomic and Metabolomic Characterization of Streptomyces tendae VITAKN with Quorum Sensing Inhibitory Activity from Southern India.</title>
        <authorList>
            <person name="Ishaque N.M."/>
            <person name="Burgsdorf I."/>
            <person name="Limlingan Malit J.J."/>
            <person name="Saha S."/>
            <person name="Teta R."/>
            <person name="Ewe D."/>
            <person name="Kannabiran K."/>
            <person name="Hrouzek P."/>
            <person name="Steindler L."/>
            <person name="Costantino V."/>
            <person name="Saurav K."/>
        </authorList>
    </citation>
    <scope>NUCLEOTIDE SEQUENCE</scope>
    <source>
        <strain evidence="2">VITAKN</strain>
    </source>
</reference>
<name>A0A6B3QK45_STRTE</name>
<evidence type="ECO:0000313" key="2">
    <source>
        <dbReference type="EMBL" id="NEV86621.1"/>
    </source>
</evidence>
<dbReference type="RefSeq" id="WP_161379298.1">
    <property type="nucleotide sequence ID" value="NZ_JAAIFS010000002.1"/>
</dbReference>
<feature type="transmembrane region" description="Helical" evidence="1">
    <location>
        <begin position="86"/>
        <end position="107"/>
    </location>
</feature>